<dbReference type="InterPro" id="IPR004393">
    <property type="entry name" value="NadC"/>
</dbReference>
<evidence type="ECO:0000256" key="13">
    <source>
        <dbReference type="PIRSR" id="PIRSR006250-1"/>
    </source>
</evidence>
<dbReference type="InterPro" id="IPR022412">
    <property type="entry name" value="Quinolinate_PRibosylTrfase_N"/>
</dbReference>
<dbReference type="InterPro" id="IPR013785">
    <property type="entry name" value="Aldolase_TIM"/>
</dbReference>
<evidence type="ECO:0000256" key="3">
    <source>
        <dbReference type="ARBA" id="ARBA00009400"/>
    </source>
</evidence>
<dbReference type="GO" id="GO:0004514">
    <property type="term" value="F:nicotinate-nucleotide diphosphorylase (carboxylating) activity"/>
    <property type="evidence" value="ECO:0007669"/>
    <property type="project" value="UniProtKB-EC"/>
</dbReference>
<dbReference type="InterPro" id="IPR037128">
    <property type="entry name" value="Quinolinate_PRibosylTase_N_sf"/>
</dbReference>
<evidence type="ECO:0000259" key="14">
    <source>
        <dbReference type="Pfam" id="PF01729"/>
    </source>
</evidence>
<reference evidence="17" key="1">
    <citation type="submission" date="2017-02" db="EMBL/GenBank/DDBJ databases">
        <authorList>
            <person name="Varghese N."/>
            <person name="Submissions S."/>
        </authorList>
    </citation>
    <scope>NUCLEOTIDE SEQUENCE [LARGE SCALE GENOMIC DNA]</scope>
    <source>
        <strain evidence="17">ATCC BAA-73</strain>
    </source>
</reference>
<dbReference type="UniPathway" id="UPA00253">
    <property type="reaction ID" value="UER00331"/>
</dbReference>
<keyword evidence="8 12" id="KW-0808">Transferase</keyword>
<dbReference type="Pfam" id="PF02749">
    <property type="entry name" value="QRPTase_N"/>
    <property type="match status" value="1"/>
</dbReference>
<dbReference type="Pfam" id="PF01729">
    <property type="entry name" value="QRPTase_C"/>
    <property type="match status" value="1"/>
</dbReference>
<evidence type="ECO:0000256" key="10">
    <source>
        <dbReference type="ARBA" id="ARBA00047445"/>
    </source>
</evidence>
<dbReference type="STRING" id="142842.SAMN02745118_01082"/>
<keyword evidence="17" id="KW-1185">Reference proteome</keyword>
<evidence type="ECO:0000256" key="6">
    <source>
        <dbReference type="ARBA" id="ARBA00022642"/>
    </source>
</evidence>
<comment type="catalytic activity">
    <reaction evidence="10">
        <text>nicotinate beta-D-ribonucleotide + CO2 + diphosphate = quinolinate + 5-phospho-alpha-D-ribose 1-diphosphate + 2 H(+)</text>
        <dbReference type="Rhea" id="RHEA:12733"/>
        <dbReference type="ChEBI" id="CHEBI:15378"/>
        <dbReference type="ChEBI" id="CHEBI:16526"/>
        <dbReference type="ChEBI" id="CHEBI:29959"/>
        <dbReference type="ChEBI" id="CHEBI:33019"/>
        <dbReference type="ChEBI" id="CHEBI:57502"/>
        <dbReference type="ChEBI" id="CHEBI:58017"/>
        <dbReference type="EC" id="2.4.2.19"/>
    </reaction>
</comment>
<comment type="subunit">
    <text evidence="4">Hexamer formed by 3 homodimers.</text>
</comment>
<sequence>MNLNKEEVLKIIDNALEEDLWTGDITTEAIIDKSRQITGTFLAKESGVIAGLEVVKMVFKKVDSKLNFKFLIDEGTKVEAGEEIAEISGVASSILTGERLALNFLQRMSGIATKTAKYKKLVTDYDVRIVDTRKTTPGLRILEKYAVRIGGGSNHRLGLYDAVMIKDNHIRAVGGIKEAVKRAKANIPHTMTVEVETEDLADVKEALEARADIIMLDNMSSKMMKEAVELIDGEAIVEASGGITNETIAEVAATGVDVISLGTLTHTINSLDISLNFEV</sequence>
<dbReference type="GO" id="GO:0034213">
    <property type="term" value="P:quinolinate catabolic process"/>
    <property type="evidence" value="ECO:0007669"/>
    <property type="project" value="TreeGrafter"/>
</dbReference>
<dbReference type="CDD" id="cd01572">
    <property type="entry name" value="QPRTase"/>
    <property type="match status" value="1"/>
</dbReference>
<feature type="binding site" evidence="13">
    <location>
        <position position="217"/>
    </location>
    <ligand>
        <name>substrate</name>
    </ligand>
</feature>
<protein>
    <recommendedName>
        <fullName evidence="11">Probable nicotinate-nucleotide pyrophosphorylase [carboxylating]</fullName>
        <ecNumber evidence="5">2.4.2.19</ecNumber>
    </recommendedName>
    <alternativeName>
        <fullName evidence="9">Quinolinate phosphoribosyltransferase [decarboxylating]</fullName>
    </alternativeName>
</protein>
<dbReference type="PANTHER" id="PTHR32179">
    <property type="entry name" value="NICOTINATE-NUCLEOTIDE PYROPHOSPHORYLASE [CARBOXYLATING]"/>
    <property type="match status" value="1"/>
</dbReference>
<comment type="function">
    <text evidence="1">Involved in the catabolism of quinolinic acid (QA).</text>
</comment>
<dbReference type="InterPro" id="IPR027277">
    <property type="entry name" value="NadC/ModD"/>
</dbReference>
<feature type="binding site" evidence="13">
    <location>
        <begin position="132"/>
        <end position="134"/>
    </location>
    <ligand>
        <name>substrate</name>
    </ligand>
</feature>
<evidence type="ECO:0000313" key="17">
    <source>
        <dbReference type="Proteomes" id="UP000190625"/>
    </source>
</evidence>
<dbReference type="GO" id="GO:0005737">
    <property type="term" value="C:cytoplasm"/>
    <property type="evidence" value="ECO:0007669"/>
    <property type="project" value="TreeGrafter"/>
</dbReference>
<dbReference type="Gene3D" id="3.20.20.70">
    <property type="entry name" value="Aldolase class I"/>
    <property type="match status" value="1"/>
</dbReference>
<dbReference type="PIRSF" id="PIRSF006250">
    <property type="entry name" value="NadC_ModD"/>
    <property type="match status" value="1"/>
</dbReference>
<dbReference type="Proteomes" id="UP000190625">
    <property type="component" value="Unassembled WGS sequence"/>
</dbReference>
<dbReference type="EMBL" id="FUWM01000008">
    <property type="protein sequence ID" value="SJZ52340.1"/>
    <property type="molecule type" value="Genomic_DNA"/>
</dbReference>
<evidence type="ECO:0000256" key="1">
    <source>
        <dbReference type="ARBA" id="ARBA00003237"/>
    </source>
</evidence>
<feature type="domain" description="Quinolinate phosphoribosyl transferase C-terminal" evidence="14">
    <location>
        <begin position="111"/>
        <end position="275"/>
    </location>
</feature>
<dbReference type="FunFam" id="3.20.20.70:FF:000030">
    <property type="entry name" value="Nicotinate-nucleotide pyrophosphorylase, carboxylating"/>
    <property type="match status" value="1"/>
</dbReference>
<dbReference type="AlphaFoldDB" id="A0A1T4LCB8"/>
<evidence type="ECO:0000259" key="15">
    <source>
        <dbReference type="Pfam" id="PF02749"/>
    </source>
</evidence>
<feature type="binding site" evidence="13">
    <location>
        <position position="99"/>
    </location>
    <ligand>
        <name>substrate</name>
    </ligand>
</feature>
<gene>
    <name evidence="16" type="ORF">SAMN02745118_01082</name>
</gene>
<dbReference type="PANTHER" id="PTHR32179:SF3">
    <property type="entry name" value="NICOTINATE-NUCLEOTIDE PYROPHOSPHORYLASE [CARBOXYLATING]"/>
    <property type="match status" value="1"/>
</dbReference>
<accession>A0A1T4LCB8</accession>
<evidence type="ECO:0000256" key="9">
    <source>
        <dbReference type="ARBA" id="ARBA00033102"/>
    </source>
</evidence>
<dbReference type="Gene3D" id="3.90.1170.20">
    <property type="entry name" value="Quinolinate phosphoribosyl transferase, N-terminal domain"/>
    <property type="match status" value="1"/>
</dbReference>
<feature type="binding site" evidence="13">
    <location>
        <position position="156"/>
    </location>
    <ligand>
        <name>substrate</name>
    </ligand>
</feature>
<evidence type="ECO:0000256" key="4">
    <source>
        <dbReference type="ARBA" id="ARBA00011218"/>
    </source>
</evidence>
<feature type="binding site" evidence="13">
    <location>
        <begin position="240"/>
        <end position="242"/>
    </location>
    <ligand>
        <name>substrate</name>
    </ligand>
</feature>
<evidence type="ECO:0000256" key="12">
    <source>
        <dbReference type="PIRNR" id="PIRNR006250"/>
    </source>
</evidence>
<dbReference type="NCBIfam" id="TIGR00078">
    <property type="entry name" value="nadC"/>
    <property type="match status" value="1"/>
</dbReference>
<evidence type="ECO:0000256" key="7">
    <source>
        <dbReference type="ARBA" id="ARBA00022676"/>
    </source>
</evidence>
<name>A0A1T4LCB8_9FIRM</name>
<keyword evidence="7 12" id="KW-0328">Glycosyltransferase</keyword>
<proteinExistence type="inferred from homology"/>
<dbReference type="SUPFAM" id="SSF51690">
    <property type="entry name" value="Nicotinate/Quinolinate PRTase C-terminal domain-like"/>
    <property type="match status" value="1"/>
</dbReference>
<dbReference type="SUPFAM" id="SSF54675">
    <property type="entry name" value="Nicotinate/Quinolinate PRTase N-terminal domain-like"/>
    <property type="match status" value="1"/>
</dbReference>
<feature type="domain" description="Quinolinate phosphoribosyl transferase N-terminal" evidence="15">
    <location>
        <begin position="24"/>
        <end position="109"/>
    </location>
</feature>
<evidence type="ECO:0000256" key="11">
    <source>
        <dbReference type="ARBA" id="ARBA00069173"/>
    </source>
</evidence>
<evidence type="ECO:0000256" key="5">
    <source>
        <dbReference type="ARBA" id="ARBA00011944"/>
    </source>
</evidence>
<dbReference type="FunFam" id="3.90.1170.20:FF:000001">
    <property type="entry name" value="Nicotinate-nucleotide diphosphorylase (Carboxylating)"/>
    <property type="match status" value="1"/>
</dbReference>
<organism evidence="16 17">
    <name type="scientific">Selenihalanaerobacter shriftii</name>
    <dbReference type="NCBI Taxonomy" id="142842"/>
    <lineage>
        <taxon>Bacteria</taxon>
        <taxon>Bacillati</taxon>
        <taxon>Bacillota</taxon>
        <taxon>Clostridia</taxon>
        <taxon>Halanaerobiales</taxon>
        <taxon>Halobacteroidaceae</taxon>
        <taxon>Selenihalanaerobacter</taxon>
    </lineage>
</organism>
<feature type="binding site" evidence="13">
    <location>
        <begin position="261"/>
        <end position="263"/>
    </location>
    <ligand>
        <name>substrate</name>
    </ligand>
</feature>
<dbReference type="RefSeq" id="WP_078809576.1">
    <property type="nucleotide sequence ID" value="NZ_FUWM01000008.1"/>
</dbReference>
<evidence type="ECO:0000313" key="16">
    <source>
        <dbReference type="EMBL" id="SJZ52340.1"/>
    </source>
</evidence>
<feature type="binding site" evidence="13">
    <location>
        <position position="166"/>
    </location>
    <ligand>
        <name>substrate</name>
    </ligand>
</feature>
<dbReference type="InterPro" id="IPR036068">
    <property type="entry name" value="Nicotinate_pribotase-like_C"/>
</dbReference>
<dbReference type="GO" id="GO:0009435">
    <property type="term" value="P:NAD+ biosynthetic process"/>
    <property type="evidence" value="ECO:0007669"/>
    <property type="project" value="UniProtKB-UniPathway"/>
</dbReference>
<dbReference type="InterPro" id="IPR002638">
    <property type="entry name" value="Quinolinate_PRibosylTrfase_C"/>
</dbReference>
<dbReference type="OrthoDB" id="9782546at2"/>
<comment type="pathway">
    <text evidence="2">Cofactor biosynthesis; NAD(+) biosynthesis; nicotinate D-ribonucleotide from quinolinate: step 1/1.</text>
</comment>
<evidence type="ECO:0000256" key="2">
    <source>
        <dbReference type="ARBA" id="ARBA00004893"/>
    </source>
</evidence>
<comment type="similarity">
    <text evidence="3 12">Belongs to the NadC/ModD family.</text>
</comment>
<dbReference type="EC" id="2.4.2.19" evidence="5"/>
<keyword evidence="6" id="KW-0662">Pyridine nucleotide biosynthesis</keyword>
<evidence type="ECO:0000256" key="8">
    <source>
        <dbReference type="ARBA" id="ARBA00022679"/>
    </source>
</evidence>
<feature type="binding site" evidence="13">
    <location>
        <position position="196"/>
    </location>
    <ligand>
        <name>substrate</name>
    </ligand>
</feature>